<dbReference type="InterPro" id="IPR005299">
    <property type="entry name" value="MeTrfase_7"/>
</dbReference>
<sequence length="877" mass="96237">MGWPSLPPVGPINSFLTSSPGSPSPKAANEDDDDSLEGGSDNEGDMIPGTRSNIAVDSPVPQPRASSENRPIESQMEDDGWFGKERGAQLNQSAQTINISSSAFVSLISYKMAEIILIPVAKQILGKATDLASEQFGLLWNFKRELLKLKDTIGTIQAVLRDAEEKQFHSNQVKDWLEKLSEVMYDAEDLLDDLATEARRKVVLAATSTGNDDGGGRRTLGTTCWSVVCFLLSSLPKQLAYDLKMAHGIKAIREKLDDISKDKDTLHLEVHTTEEEPLPSRETDSCPPTIVVGREDDKKNIIELLLNSNREANISVVPIVGMGGLGKTTLAQLVSDDDRVKGHFDIKAWVYVSQSFDVKVILGKMLRSMNCGSQAGVDLDVLQTRVREAIKGKRFLFVLDDVWEETDRSWETLGKYLMFGAAGSKVLVTTRSTKVAEVGGGALKSRTSTIIVVPYNLKGLSEEESWNLLVEKAFPRKVPQESQLQKIGKKILRKCDGVPLAVSTIAAVLVDFKDPKFEWPSFLQNGLSSITKEGEDDPTMSALKLGFNHLPSHMKHCFAYCKFFSKGEELRINLLVQLWVAQGYIESEDKVAKRSGGISNDKTVGAELEELKGLNALCGELAIKSLANAESPRTVRKPVLRTGYSITLSYGRLSPTNSLDFVHSGQCLHWLSQVPPELSDKRDPLINKGKVFISRTSSPAVIGAYKSQYRKDFCSFLQARSEVVVSDVGAEIEREGSFAVDRLETIVIPWDGCNGGETMCGSLTGRPQLGTGKILSLTGQCLHWLSQVPPELSDKRDPLINKGKVFISRTSSPAVIGAYKSQYRKDFCSFLQARSEVRTSPLSRALELEVEGPIQFMGPGADDVNHTLLLELGLVAA</sequence>
<dbReference type="EMBL" id="CAMGYJ010000010">
    <property type="protein sequence ID" value="CAI0554978.1"/>
    <property type="molecule type" value="Genomic_DNA"/>
</dbReference>
<feature type="compositionally biased region" description="Pro residues" evidence="5">
    <location>
        <begin position="1"/>
        <end position="10"/>
    </location>
</feature>
<dbReference type="GO" id="GO:0043531">
    <property type="term" value="F:ADP binding"/>
    <property type="evidence" value="ECO:0007669"/>
    <property type="project" value="InterPro"/>
</dbReference>
<dbReference type="Gene3D" id="1.10.10.10">
    <property type="entry name" value="Winged helix-like DNA-binding domain superfamily/Winged helix DNA-binding domain"/>
    <property type="match status" value="1"/>
</dbReference>
<dbReference type="PRINTS" id="PR00364">
    <property type="entry name" value="DISEASERSIST"/>
</dbReference>
<keyword evidence="1" id="KW-0677">Repeat</keyword>
<reference evidence="8" key="1">
    <citation type="submission" date="2022-08" db="EMBL/GenBank/DDBJ databases">
        <authorList>
            <person name="Gutierrez-Valencia J."/>
        </authorList>
    </citation>
    <scope>NUCLEOTIDE SEQUENCE</scope>
</reference>
<dbReference type="GO" id="GO:0005524">
    <property type="term" value="F:ATP binding"/>
    <property type="evidence" value="ECO:0007669"/>
    <property type="project" value="UniProtKB-KW"/>
</dbReference>
<name>A0AAV0RBN6_9ROSI</name>
<evidence type="ECO:0000256" key="2">
    <source>
        <dbReference type="ARBA" id="ARBA00022741"/>
    </source>
</evidence>
<dbReference type="Pfam" id="PF00931">
    <property type="entry name" value="NB-ARC"/>
    <property type="match status" value="1"/>
</dbReference>
<evidence type="ECO:0000259" key="6">
    <source>
        <dbReference type="Pfam" id="PF00931"/>
    </source>
</evidence>
<dbReference type="AlphaFoldDB" id="A0AAV0RBN6"/>
<protein>
    <recommendedName>
        <fullName evidence="10">Disease resistance RPP13-like protein 1</fullName>
    </recommendedName>
</protein>
<dbReference type="Proteomes" id="UP001154282">
    <property type="component" value="Unassembled WGS sequence"/>
</dbReference>
<evidence type="ECO:0000313" key="9">
    <source>
        <dbReference type="Proteomes" id="UP001154282"/>
    </source>
</evidence>
<evidence type="ECO:0008006" key="10">
    <source>
        <dbReference type="Google" id="ProtNLM"/>
    </source>
</evidence>
<keyword evidence="9" id="KW-1185">Reference proteome</keyword>
<dbReference type="Gene3D" id="3.40.50.150">
    <property type="entry name" value="Vaccinia Virus protein VP39"/>
    <property type="match status" value="2"/>
</dbReference>
<comment type="caution">
    <text evidence="8">The sequence shown here is derived from an EMBL/GenBank/DDBJ whole genome shotgun (WGS) entry which is preliminary data.</text>
</comment>
<feature type="compositionally biased region" description="Acidic residues" evidence="5">
    <location>
        <begin position="30"/>
        <end position="44"/>
    </location>
</feature>
<evidence type="ECO:0000313" key="8">
    <source>
        <dbReference type="EMBL" id="CAI0554978.1"/>
    </source>
</evidence>
<feature type="domain" description="NB-ARC" evidence="6">
    <location>
        <begin position="295"/>
        <end position="477"/>
    </location>
</feature>
<keyword evidence="4" id="KW-0067">ATP-binding</keyword>
<dbReference type="InterPro" id="IPR002182">
    <property type="entry name" value="NB-ARC"/>
</dbReference>
<dbReference type="GO" id="GO:0006952">
    <property type="term" value="P:defense response"/>
    <property type="evidence" value="ECO:0007669"/>
    <property type="project" value="UniProtKB-KW"/>
</dbReference>
<dbReference type="Gene3D" id="1.20.5.4130">
    <property type="match status" value="1"/>
</dbReference>
<dbReference type="CDD" id="cd14798">
    <property type="entry name" value="RX-CC_like"/>
    <property type="match status" value="1"/>
</dbReference>
<dbReference type="InterPro" id="IPR027417">
    <property type="entry name" value="P-loop_NTPase"/>
</dbReference>
<feature type="region of interest" description="Disordered" evidence="5">
    <location>
        <begin position="1"/>
        <end position="75"/>
    </location>
</feature>
<dbReference type="PANTHER" id="PTHR36766:SF40">
    <property type="entry name" value="DISEASE RESISTANCE PROTEIN RGA3"/>
    <property type="match status" value="1"/>
</dbReference>
<dbReference type="InterPro" id="IPR038005">
    <property type="entry name" value="RX-like_CC"/>
</dbReference>
<dbReference type="PANTHER" id="PTHR36766">
    <property type="entry name" value="PLANT BROAD-SPECTRUM MILDEW RESISTANCE PROTEIN RPW8"/>
    <property type="match status" value="1"/>
</dbReference>
<dbReference type="Pfam" id="PF03492">
    <property type="entry name" value="Methyltransf_7"/>
    <property type="match status" value="2"/>
</dbReference>
<proteinExistence type="predicted"/>
<dbReference type="FunFam" id="3.40.50.300:FF:001091">
    <property type="entry name" value="Probable disease resistance protein At1g61300"/>
    <property type="match status" value="1"/>
</dbReference>
<keyword evidence="3" id="KW-0611">Plant defense</keyword>
<dbReference type="SUPFAM" id="SSF53335">
    <property type="entry name" value="S-adenosyl-L-methionine-dependent methyltransferases"/>
    <property type="match status" value="2"/>
</dbReference>
<dbReference type="InterPro" id="IPR029063">
    <property type="entry name" value="SAM-dependent_MTases_sf"/>
</dbReference>
<dbReference type="InterPro" id="IPR042197">
    <property type="entry name" value="Apaf_helical"/>
</dbReference>
<evidence type="ECO:0000256" key="4">
    <source>
        <dbReference type="ARBA" id="ARBA00022840"/>
    </source>
</evidence>
<dbReference type="InterPro" id="IPR041118">
    <property type="entry name" value="Rx_N"/>
</dbReference>
<evidence type="ECO:0000256" key="5">
    <source>
        <dbReference type="SAM" id="MobiDB-lite"/>
    </source>
</evidence>
<organism evidence="8 9">
    <name type="scientific">Linum tenue</name>
    <dbReference type="NCBI Taxonomy" id="586396"/>
    <lineage>
        <taxon>Eukaryota</taxon>
        <taxon>Viridiplantae</taxon>
        <taxon>Streptophyta</taxon>
        <taxon>Embryophyta</taxon>
        <taxon>Tracheophyta</taxon>
        <taxon>Spermatophyta</taxon>
        <taxon>Magnoliopsida</taxon>
        <taxon>eudicotyledons</taxon>
        <taxon>Gunneridae</taxon>
        <taxon>Pentapetalae</taxon>
        <taxon>rosids</taxon>
        <taxon>fabids</taxon>
        <taxon>Malpighiales</taxon>
        <taxon>Linaceae</taxon>
        <taxon>Linum</taxon>
    </lineage>
</organism>
<dbReference type="Gene3D" id="3.40.50.300">
    <property type="entry name" value="P-loop containing nucleotide triphosphate hydrolases"/>
    <property type="match status" value="1"/>
</dbReference>
<dbReference type="SUPFAM" id="SSF52540">
    <property type="entry name" value="P-loop containing nucleoside triphosphate hydrolases"/>
    <property type="match status" value="1"/>
</dbReference>
<feature type="domain" description="Disease resistance N-terminal" evidence="7">
    <location>
        <begin position="122"/>
        <end position="201"/>
    </location>
</feature>
<evidence type="ECO:0000256" key="1">
    <source>
        <dbReference type="ARBA" id="ARBA00022737"/>
    </source>
</evidence>
<dbReference type="Pfam" id="PF18052">
    <property type="entry name" value="Rx_N"/>
    <property type="match status" value="1"/>
</dbReference>
<dbReference type="GO" id="GO:0008168">
    <property type="term" value="F:methyltransferase activity"/>
    <property type="evidence" value="ECO:0007669"/>
    <property type="project" value="InterPro"/>
</dbReference>
<accession>A0AAV0RBN6</accession>
<dbReference type="InterPro" id="IPR036388">
    <property type="entry name" value="WH-like_DNA-bd_sf"/>
</dbReference>
<keyword evidence="2" id="KW-0547">Nucleotide-binding</keyword>
<evidence type="ECO:0000259" key="7">
    <source>
        <dbReference type="Pfam" id="PF18052"/>
    </source>
</evidence>
<evidence type="ECO:0000256" key="3">
    <source>
        <dbReference type="ARBA" id="ARBA00022821"/>
    </source>
</evidence>
<gene>
    <name evidence="8" type="ORF">LITE_LOCUS47405</name>
</gene>
<dbReference type="Gene3D" id="1.10.8.430">
    <property type="entry name" value="Helical domain of apoptotic protease-activating factors"/>
    <property type="match status" value="1"/>
</dbReference>